<organism evidence="2 3">
    <name type="scientific">Clitoria ternatea</name>
    <name type="common">Butterfly pea</name>
    <dbReference type="NCBI Taxonomy" id="43366"/>
    <lineage>
        <taxon>Eukaryota</taxon>
        <taxon>Viridiplantae</taxon>
        <taxon>Streptophyta</taxon>
        <taxon>Embryophyta</taxon>
        <taxon>Tracheophyta</taxon>
        <taxon>Spermatophyta</taxon>
        <taxon>Magnoliopsida</taxon>
        <taxon>eudicotyledons</taxon>
        <taxon>Gunneridae</taxon>
        <taxon>Pentapetalae</taxon>
        <taxon>rosids</taxon>
        <taxon>fabids</taxon>
        <taxon>Fabales</taxon>
        <taxon>Fabaceae</taxon>
        <taxon>Papilionoideae</taxon>
        <taxon>50 kb inversion clade</taxon>
        <taxon>NPAAA clade</taxon>
        <taxon>indigoferoid/millettioid clade</taxon>
        <taxon>Phaseoleae</taxon>
        <taxon>Clitoria</taxon>
    </lineage>
</organism>
<dbReference type="Gene3D" id="2.130.10.10">
    <property type="entry name" value="YVTN repeat-like/Quinoprotein amine dehydrogenase"/>
    <property type="match status" value="1"/>
</dbReference>
<feature type="domain" description="RSE1/DDB1/CPSF1 second beta-propeller" evidence="1">
    <location>
        <begin position="67"/>
        <end position="149"/>
    </location>
</feature>
<dbReference type="Proteomes" id="UP001359559">
    <property type="component" value="Unassembled WGS sequence"/>
</dbReference>
<evidence type="ECO:0000259" key="1">
    <source>
        <dbReference type="Pfam" id="PF23726"/>
    </source>
</evidence>
<protein>
    <recommendedName>
        <fullName evidence="1">RSE1/DDB1/CPSF1 second beta-propeller domain-containing protein</fullName>
    </recommendedName>
</protein>
<keyword evidence="3" id="KW-1185">Reference proteome</keyword>
<sequence length="181" mass="20342">MKLIKLNLHPDAKGSYVEVLERYVNLGPIVDFCVIVLERQSQGQLVNCSGAYKDGSLRAVHNGIGIKEQASVELQGIKGMWSLRSSTDDPFDTFLVEFISETRISAMNLENELEETEVEGFCSQVQTIFCHDAVHNQLVQVPGAAARFLFVSLNLSLYNGWNVDLQIWHKAFILLSSFFFP</sequence>
<comment type="caution">
    <text evidence="2">The sequence shown here is derived from an EMBL/GenBank/DDBJ whole genome shotgun (WGS) entry which is preliminary data.</text>
</comment>
<dbReference type="PANTHER" id="PTHR10644">
    <property type="entry name" value="DNA REPAIR/RNA PROCESSING CPSF FAMILY"/>
    <property type="match status" value="1"/>
</dbReference>
<gene>
    <name evidence="2" type="ORF">RJT34_29386</name>
</gene>
<dbReference type="InterPro" id="IPR058543">
    <property type="entry name" value="Beta-prop_RSE1/DDB1/CPSF1_2nd"/>
</dbReference>
<evidence type="ECO:0000313" key="2">
    <source>
        <dbReference type="EMBL" id="KAK7272651.1"/>
    </source>
</evidence>
<dbReference type="EMBL" id="JAYKXN010000007">
    <property type="protein sequence ID" value="KAK7272651.1"/>
    <property type="molecule type" value="Genomic_DNA"/>
</dbReference>
<name>A0AAN9IHJ3_CLITE</name>
<accession>A0AAN9IHJ3</accession>
<dbReference type="Pfam" id="PF23726">
    <property type="entry name" value="Beta-prop_RSE1_2nd"/>
    <property type="match status" value="1"/>
</dbReference>
<dbReference type="AlphaFoldDB" id="A0AAN9IHJ3"/>
<dbReference type="InterPro" id="IPR050358">
    <property type="entry name" value="RSE1/DDB1/CFT1"/>
</dbReference>
<dbReference type="InterPro" id="IPR015943">
    <property type="entry name" value="WD40/YVTN_repeat-like_dom_sf"/>
</dbReference>
<reference evidence="2 3" key="1">
    <citation type="submission" date="2024-01" db="EMBL/GenBank/DDBJ databases">
        <title>The genomes of 5 underutilized Papilionoideae crops provide insights into root nodulation and disease resistance.</title>
        <authorList>
            <person name="Yuan L."/>
        </authorList>
    </citation>
    <scope>NUCLEOTIDE SEQUENCE [LARGE SCALE GENOMIC DNA]</scope>
    <source>
        <strain evidence="2">LY-2023</strain>
        <tissue evidence="2">Leaf</tissue>
    </source>
</reference>
<proteinExistence type="predicted"/>
<evidence type="ECO:0000313" key="3">
    <source>
        <dbReference type="Proteomes" id="UP001359559"/>
    </source>
</evidence>